<evidence type="ECO:0000313" key="4">
    <source>
        <dbReference type="EMBL" id="PEN06251.1"/>
    </source>
</evidence>
<dbReference type="InterPro" id="IPR015421">
    <property type="entry name" value="PyrdxlP-dep_Trfase_major"/>
</dbReference>
<evidence type="ECO:0000313" key="5">
    <source>
        <dbReference type="Proteomes" id="UP000221024"/>
    </source>
</evidence>
<dbReference type="GO" id="GO:0000271">
    <property type="term" value="P:polysaccharide biosynthetic process"/>
    <property type="evidence" value="ECO:0007669"/>
    <property type="project" value="TreeGrafter"/>
</dbReference>
<feature type="active site" description="Proton acceptor" evidence="1">
    <location>
        <position position="185"/>
    </location>
</feature>
<dbReference type="SUPFAM" id="SSF53383">
    <property type="entry name" value="PLP-dependent transferases"/>
    <property type="match status" value="1"/>
</dbReference>
<proteinExistence type="inferred from homology"/>
<dbReference type="GO" id="GO:0030170">
    <property type="term" value="F:pyridoxal phosphate binding"/>
    <property type="evidence" value="ECO:0007669"/>
    <property type="project" value="TreeGrafter"/>
</dbReference>
<dbReference type="Gene3D" id="3.90.1150.10">
    <property type="entry name" value="Aspartate Aminotransferase, domain 1"/>
    <property type="match status" value="1"/>
</dbReference>
<dbReference type="InterPro" id="IPR000653">
    <property type="entry name" value="DegT/StrS_aminotransferase"/>
</dbReference>
<accession>A0A2H3NKD1</accession>
<comment type="similarity">
    <text evidence="3">Belongs to the DegT/DnrJ/EryC1 family.</text>
</comment>
<evidence type="ECO:0000256" key="1">
    <source>
        <dbReference type="PIRSR" id="PIRSR000390-1"/>
    </source>
</evidence>
<evidence type="ECO:0000256" key="2">
    <source>
        <dbReference type="PIRSR" id="PIRSR000390-2"/>
    </source>
</evidence>
<feature type="modified residue" description="N6-(pyridoxal phosphate)lysine" evidence="2">
    <location>
        <position position="185"/>
    </location>
</feature>
<name>A0A2H3NKD1_9BACT</name>
<dbReference type="CDD" id="cd00616">
    <property type="entry name" value="AHBA_syn"/>
    <property type="match status" value="1"/>
</dbReference>
<dbReference type="Pfam" id="PF01041">
    <property type="entry name" value="DegT_DnrJ_EryC1"/>
    <property type="match status" value="1"/>
</dbReference>
<dbReference type="RefSeq" id="WP_098062598.1">
    <property type="nucleotide sequence ID" value="NZ_PDEP01000009.1"/>
</dbReference>
<dbReference type="PIRSF" id="PIRSF000390">
    <property type="entry name" value="PLP_StrS"/>
    <property type="match status" value="1"/>
</dbReference>
<evidence type="ECO:0000256" key="3">
    <source>
        <dbReference type="RuleBase" id="RU004508"/>
    </source>
</evidence>
<organism evidence="4 5">
    <name type="scientific">Longimonas halophila</name>
    <dbReference type="NCBI Taxonomy" id="1469170"/>
    <lineage>
        <taxon>Bacteria</taxon>
        <taxon>Pseudomonadati</taxon>
        <taxon>Rhodothermota</taxon>
        <taxon>Rhodothermia</taxon>
        <taxon>Rhodothermales</taxon>
        <taxon>Salisaetaceae</taxon>
        <taxon>Longimonas</taxon>
    </lineage>
</organism>
<keyword evidence="2 3" id="KW-0663">Pyridoxal phosphate</keyword>
<dbReference type="Proteomes" id="UP000221024">
    <property type="component" value="Unassembled WGS sequence"/>
</dbReference>
<dbReference type="Gene3D" id="3.40.640.10">
    <property type="entry name" value="Type I PLP-dependent aspartate aminotransferase-like (Major domain)"/>
    <property type="match status" value="1"/>
</dbReference>
<keyword evidence="5" id="KW-1185">Reference proteome</keyword>
<dbReference type="InterPro" id="IPR015424">
    <property type="entry name" value="PyrdxlP-dep_Trfase"/>
</dbReference>
<dbReference type="PANTHER" id="PTHR30244">
    <property type="entry name" value="TRANSAMINASE"/>
    <property type="match status" value="1"/>
</dbReference>
<reference evidence="4 5" key="1">
    <citation type="submission" date="2017-10" db="EMBL/GenBank/DDBJ databases">
        <title>Draft genome of Longimonas halophila.</title>
        <authorList>
            <person name="Goh K.M."/>
            <person name="Shamsir M.S."/>
            <person name="Lim S.W."/>
        </authorList>
    </citation>
    <scope>NUCLEOTIDE SEQUENCE [LARGE SCALE GENOMIC DNA]</scope>
    <source>
        <strain evidence="4 5">KCTC 42399</strain>
    </source>
</reference>
<dbReference type="GO" id="GO:0008483">
    <property type="term" value="F:transaminase activity"/>
    <property type="evidence" value="ECO:0007669"/>
    <property type="project" value="TreeGrafter"/>
</dbReference>
<sequence>MSAPAPIPLSQPSITAHEREAVASVMQSTRLSMGPALERFEAKMAEHCGVDHAVGVSSGTAALHCIVRALNLPESGTVITTPYSFVASANVLVYEGLTPQFVDIDPATYNIDPARIEAAITPDTCAILAVDVFGRPAPWPRLREIADAHNLALIADSCEALGASIGGTPIGAWGDAAGFGFYPNKQITTGEGGCITTNDAALAETCRSLRNQGRATRGQMRHVRLGYNYRLSELNAALGAAQLDRLDDILKARACASTRYHEALAPLSNTLRRPSQTLANAKRSWFVYVIELPAPWTRTHRDALCDALQADGIGCAPYFPAIHLQPLYRERFGFREGAFPHCESVAARTLALPFFAEITETQIRRVVDALRTHLPTCAPESNTMPLSTS</sequence>
<dbReference type="AlphaFoldDB" id="A0A2H3NKD1"/>
<dbReference type="PANTHER" id="PTHR30244:SF39">
    <property type="entry name" value="BLR3650 PROTEIN"/>
    <property type="match status" value="1"/>
</dbReference>
<gene>
    <name evidence="4" type="ORF">CRI93_10530</name>
</gene>
<dbReference type="EMBL" id="PDEP01000009">
    <property type="protein sequence ID" value="PEN06251.1"/>
    <property type="molecule type" value="Genomic_DNA"/>
</dbReference>
<comment type="caution">
    <text evidence="4">The sequence shown here is derived from an EMBL/GenBank/DDBJ whole genome shotgun (WGS) entry which is preliminary data.</text>
</comment>
<dbReference type="InterPro" id="IPR015422">
    <property type="entry name" value="PyrdxlP-dep_Trfase_small"/>
</dbReference>
<protein>
    <submittedName>
        <fullName evidence="4">Polysaccharide biosynthesis protein</fullName>
    </submittedName>
</protein>
<dbReference type="OrthoDB" id="9810913at2"/>